<feature type="binding site" evidence="14">
    <location>
        <position position="54"/>
    </location>
    <ligand>
        <name>Zn(2+)</name>
        <dbReference type="ChEBI" id="CHEBI:29105"/>
        <note>catalytic</note>
    </ligand>
</feature>
<evidence type="ECO:0000256" key="11">
    <source>
        <dbReference type="ARBA" id="ARBA00049558"/>
    </source>
</evidence>
<dbReference type="GO" id="GO:0055086">
    <property type="term" value="P:nucleobase-containing small molecule metabolic process"/>
    <property type="evidence" value="ECO:0007669"/>
    <property type="project" value="UniProtKB-ARBA"/>
</dbReference>
<dbReference type="SUPFAM" id="SSF53927">
    <property type="entry name" value="Cytidine deaminase-like"/>
    <property type="match status" value="1"/>
</dbReference>
<evidence type="ECO:0000256" key="6">
    <source>
        <dbReference type="ARBA" id="ARBA00022723"/>
    </source>
</evidence>
<dbReference type="NCBIfam" id="NF004064">
    <property type="entry name" value="PRK05578.1"/>
    <property type="match status" value="1"/>
</dbReference>
<comment type="function">
    <text evidence="2 15">This enzyme scavenges exogenous and endogenous cytidine and 2'-deoxycytidine for UMP synthesis.</text>
</comment>
<dbReference type="InterPro" id="IPR002125">
    <property type="entry name" value="CMP_dCMP_dom"/>
</dbReference>
<dbReference type="OrthoDB" id="9795347at2"/>
<dbReference type="PANTHER" id="PTHR11644:SF2">
    <property type="entry name" value="CYTIDINE DEAMINASE"/>
    <property type="match status" value="1"/>
</dbReference>
<dbReference type="Pfam" id="PF00383">
    <property type="entry name" value="dCMP_cyt_deam_1"/>
    <property type="match status" value="1"/>
</dbReference>
<dbReference type="AlphaFoldDB" id="A0A1M7SGW1"/>
<proteinExistence type="inferred from homology"/>
<evidence type="ECO:0000256" key="15">
    <source>
        <dbReference type="RuleBase" id="RU364006"/>
    </source>
</evidence>
<dbReference type="GO" id="GO:0004126">
    <property type="term" value="F:cytidine deaminase activity"/>
    <property type="evidence" value="ECO:0007669"/>
    <property type="project" value="UniProtKB-UniRule"/>
</dbReference>
<feature type="binding site" evidence="14">
    <location>
        <position position="87"/>
    </location>
    <ligand>
        <name>Zn(2+)</name>
        <dbReference type="ChEBI" id="CHEBI:29105"/>
        <note>catalytic</note>
    </ligand>
</feature>
<evidence type="ECO:0000313" key="17">
    <source>
        <dbReference type="EMBL" id="SHN57592.1"/>
    </source>
</evidence>
<organism evidence="17 18">
    <name type="scientific">Oceanicella actignis</name>
    <dbReference type="NCBI Taxonomy" id="1189325"/>
    <lineage>
        <taxon>Bacteria</taxon>
        <taxon>Pseudomonadati</taxon>
        <taxon>Pseudomonadota</taxon>
        <taxon>Alphaproteobacteria</taxon>
        <taxon>Rhodobacterales</taxon>
        <taxon>Paracoccaceae</taxon>
        <taxon>Oceanicella</taxon>
    </lineage>
</organism>
<comment type="similarity">
    <text evidence="3 15">Belongs to the cytidine and deoxycytidylate deaminase family.</text>
</comment>
<dbReference type="PROSITE" id="PS51747">
    <property type="entry name" value="CYT_DCMP_DEAMINASES_2"/>
    <property type="match status" value="1"/>
</dbReference>
<accession>A0A1M7SGW1</accession>
<gene>
    <name evidence="17" type="ORF">SAMN05216200_102380</name>
</gene>
<name>A0A1M7SGW1_9RHOB</name>
<evidence type="ECO:0000256" key="5">
    <source>
        <dbReference type="ARBA" id="ARBA00018266"/>
    </source>
</evidence>
<dbReference type="PROSITE" id="PS00903">
    <property type="entry name" value="CYT_DCMP_DEAMINASES_1"/>
    <property type="match status" value="1"/>
</dbReference>
<keyword evidence="8 14" id="KW-0862">Zinc</keyword>
<dbReference type="NCBIfam" id="TIGR01354">
    <property type="entry name" value="cyt_deam_tetra"/>
    <property type="match status" value="1"/>
</dbReference>
<evidence type="ECO:0000256" key="12">
    <source>
        <dbReference type="PIRSR" id="PIRSR606262-1"/>
    </source>
</evidence>
<comment type="catalytic activity">
    <reaction evidence="11 15">
        <text>cytidine + H2O + H(+) = uridine + NH4(+)</text>
        <dbReference type="Rhea" id="RHEA:16069"/>
        <dbReference type="ChEBI" id="CHEBI:15377"/>
        <dbReference type="ChEBI" id="CHEBI:15378"/>
        <dbReference type="ChEBI" id="CHEBI:16704"/>
        <dbReference type="ChEBI" id="CHEBI:17562"/>
        <dbReference type="ChEBI" id="CHEBI:28938"/>
        <dbReference type="EC" id="3.5.4.5"/>
    </reaction>
</comment>
<dbReference type="Gene3D" id="3.40.140.10">
    <property type="entry name" value="Cytidine Deaminase, domain 2"/>
    <property type="match status" value="1"/>
</dbReference>
<evidence type="ECO:0000256" key="7">
    <source>
        <dbReference type="ARBA" id="ARBA00022801"/>
    </source>
</evidence>
<dbReference type="EC" id="3.5.4.5" evidence="4 15"/>
<dbReference type="RefSeq" id="WP_072746433.1">
    <property type="nucleotide sequence ID" value="NZ_FOHL01000003.1"/>
</dbReference>
<evidence type="ECO:0000256" key="9">
    <source>
        <dbReference type="ARBA" id="ARBA00032005"/>
    </source>
</evidence>
<dbReference type="Proteomes" id="UP000184066">
    <property type="component" value="Unassembled WGS sequence"/>
</dbReference>
<keyword evidence="18" id="KW-1185">Reference proteome</keyword>
<evidence type="ECO:0000256" key="1">
    <source>
        <dbReference type="ARBA" id="ARBA00001947"/>
    </source>
</evidence>
<feature type="active site" description="Proton donor" evidence="12">
    <location>
        <position position="56"/>
    </location>
</feature>
<feature type="binding site" evidence="13">
    <location>
        <begin position="43"/>
        <end position="49"/>
    </location>
    <ligand>
        <name>substrate</name>
    </ligand>
</feature>
<dbReference type="GO" id="GO:0005829">
    <property type="term" value="C:cytosol"/>
    <property type="evidence" value="ECO:0007669"/>
    <property type="project" value="TreeGrafter"/>
</dbReference>
<sequence length="131" mass="13699">MAPEEELYAAALAARARAYAPHSNFAVGCAIRSASGAIHVGANVENQSYPEGWCAETSAIAQMIMAGEREILEVCVVADLDPPITPCGGCRQRLAEFAGPSTLVHAGDLGGPRASWTMAELLPAAFRLEEG</sequence>
<feature type="binding site" evidence="14">
    <location>
        <position position="90"/>
    </location>
    <ligand>
        <name>Zn(2+)</name>
        <dbReference type="ChEBI" id="CHEBI:29105"/>
        <note>catalytic</note>
    </ligand>
</feature>
<dbReference type="STRING" id="1189325.SAMN04488119_103129"/>
<evidence type="ECO:0000256" key="2">
    <source>
        <dbReference type="ARBA" id="ARBA00003949"/>
    </source>
</evidence>
<dbReference type="CDD" id="cd01283">
    <property type="entry name" value="cytidine_deaminase"/>
    <property type="match status" value="1"/>
</dbReference>
<evidence type="ECO:0000256" key="10">
    <source>
        <dbReference type="ARBA" id="ARBA00049252"/>
    </source>
</evidence>
<evidence type="ECO:0000256" key="14">
    <source>
        <dbReference type="PIRSR" id="PIRSR606262-3"/>
    </source>
</evidence>
<evidence type="ECO:0000256" key="4">
    <source>
        <dbReference type="ARBA" id="ARBA00012783"/>
    </source>
</evidence>
<dbReference type="GO" id="GO:0072527">
    <property type="term" value="P:pyrimidine-containing compound metabolic process"/>
    <property type="evidence" value="ECO:0007669"/>
    <property type="project" value="UniProtKB-ARBA"/>
</dbReference>
<evidence type="ECO:0000256" key="8">
    <source>
        <dbReference type="ARBA" id="ARBA00022833"/>
    </source>
</evidence>
<evidence type="ECO:0000259" key="16">
    <source>
        <dbReference type="PROSITE" id="PS51747"/>
    </source>
</evidence>
<dbReference type="InterPro" id="IPR016193">
    <property type="entry name" value="Cytidine_deaminase-like"/>
</dbReference>
<evidence type="ECO:0000256" key="13">
    <source>
        <dbReference type="PIRSR" id="PIRSR606262-2"/>
    </source>
</evidence>
<feature type="domain" description="CMP/dCMP-type deaminase" evidence="16">
    <location>
        <begin position="2"/>
        <end position="129"/>
    </location>
</feature>
<dbReference type="PANTHER" id="PTHR11644">
    <property type="entry name" value="CYTIDINE DEAMINASE"/>
    <property type="match status" value="1"/>
</dbReference>
<keyword evidence="7 15" id="KW-0378">Hydrolase</keyword>
<protein>
    <recommendedName>
        <fullName evidence="5 15">Cytidine deaminase</fullName>
        <ecNumber evidence="4 15">3.5.4.5</ecNumber>
    </recommendedName>
    <alternativeName>
        <fullName evidence="9 15">Cytidine aminohydrolase</fullName>
    </alternativeName>
</protein>
<dbReference type="EMBL" id="FRDL01000002">
    <property type="protein sequence ID" value="SHN57592.1"/>
    <property type="molecule type" value="Genomic_DNA"/>
</dbReference>
<comment type="catalytic activity">
    <reaction evidence="10 15">
        <text>2'-deoxycytidine + H2O + H(+) = 2'-deoxyuridine + NH4(+)</text>
        <dbReference type="Rhea" id="RHEA:13433"/>
        <dbReference type="ChEBI" id="CHEBI:15377"/>
        <dbReference type="ChEBI" id="CHEBI:15378"/>
        <dbReference type="ChEBI" id="CHEBI:15698"/>
        <dbReference type="ChEBI" id="CHEBI:16450"/>
        <dbReference type="ChEBI" id="CHEBI:28938"/>
        <dbReference type="EC" id="3.5.4.5"/>
    </reaction>
</comment>
<dbReference type="InterPro" id="IPR006262">
    <property type="entry name" value="Cyt_deam_tetra"/>
</dbReference>
<dbReference type="GO" id="GO:0042802">
    <property type="term" value="F:identical protein binding"/>
    <property type="evidence" value="ECO:0007669"/>
    <property type="project" value="UniProtKB-ARBA"/>
</dbReference>
<dbReference type="GO" id="GO:0008270">
    <property type="term" value="F:zinc ion binding"/>
    <property type="evidence" value="ECO:0007669"/>
    <property type="project" value="UniProtKB-UniRule"/>
</dbReference>
<evidence type="ECO:0000313" key="18">
    <source>
        <dbReference type="Proteomes" id="UP000184066"/>
    </source>
</evidence>
<keyword evidence="6 14" id="KW-0479">Metal-binding</keyword>
<dbReference type="InterPro" id="IPR016192">
    <property type="entry name" value="APOBEC/CMP_deaminase_Zn-bd"/>
</dbReference>
<evidence type="ECO:0000256" key="3">
    <source>
        <dbReference type="ARBA" id="ARBA00006576"/>
    </source>
</evidence>
<reference evidence="17 18" key="1">
    <citation type="submission" date="2016-12" db="EMBL/GenBank/DDBJ databases">
        <authorList>
            <person name="Song W.-J."/>
            <person name="Kurnit D.M."/>
        </authorList>
    </citation>
    <scope>NUCLEOTIDE SEQUENCE [LARGE SCALE GENOMIC DNA]</scope>
    <source>
        <strain evidence="17 18">CGMCC 1.10808</strain>
    </source>
</reference>
<comment type="cofactor">
    <cofactor evidence="1 14 15">
        <name>Zn(2+)</name>
        <dbReference type="ChEBI" id="CHEBI:29105"/>
    </cofactor>
</comment>
<dbReference type="InterPro" id="IPR050202">
    <property type="entry name" value="Cyt/Deoxycyt_deaminase"/>
</dbReference>